<name>A0ABD3DUP8_9LAMI</name>
<keyword evidence="2" id="KW-0175">Coiled coil</keyword>
<evidence type="ECO:0000256" key="1">
    <source>
        <dbReference type="ARBA" id="ARBA00009778"/>
    </source>
</evidence>
<evidence type="ECO:0000313" key="4">
    <source>
        <dbReference type="EMBL" id="KAL3644590.1"/>
    </source>
</evidence>
<comment type="caution">
    <text evidence="4">The sequence shown here is derived from an EMBL/GenBank/DDBJ whole genome shotgun (WGS) entry which is preliminary data.</text>
</comment>
<feature type="compositionally biased region" description="Polar residues" evidence="3">
    <location>
        <begin position="1"/>
        <end position="10"/>
    </location>
</feature>
<dbReference type="EMBL" id="JAVIJP010000013">
    <property type="protein sequence ID" value="KAL3644590.1"/>
    <property type="molecule type" value="Genomic_DNA"/>
</dbReference>
<feature type="compositionally biased region" description="Basic and acidic residues" evidence="3">
    <location>
        <begin position="76"/>
        <end position="87"/>
    </location>
</feature>
<organism evidence="4 5">
    <name type="scientific">Castilleja foliolosa</name>
    <dbReference type="NCBI Taxonomy" id="1961234"/>
    <lineage>
        <taxon>Eukaryota</taxon>
        <taxon>Viridiplantae</taxon>
        <taxon>Streptophyta</taxon>
        <taxon>Embryophyta</taxon>
        <taxon>Tracheophyta</taxon>
        <taxon>Spermatophyta</taxon>
        <taxon>Magnoliopsida</taxon>
        <taxon>eudicotyledons</taxon>
        <taxon>Gunneridae</taxon>
        <taxon>Pentapetalae</taxon>
        <taxon>asterids</taxon>
        <taxon>lamiids</taxon>
        <taxon>Lamiales</taxon>
        <taxon>Orobanchaceae</taxon>
        <taxon>Pedicularideae</taxon>
        <taxon>Castillejinae</taxon>
        <taxon>Castilleja</taxon>
    </lineage>
</organism>
<protein>
    <submittedName>
        <fullName evidence="4">Uncharacterized protein</fullName>
    </submittedName>
</protein>
<feature type="region of interest" description="Disordered" evidence="3">
    <location>
        <begin position="440"/>
        <end position="481"/>
    </location>
</feature>
<feature type="region of interest" description="Disordered" evidence="3">
    <location>
        <begin position="389"/>
        <end position="410"/>
    </location>
</feature>
<dbReference type="InterPro" id="IPR029688">
    <property type="entry name" value="ICR"/>
</dbReference>
<evidence type="ECO:0000256" key="2">
    <source>
        <dbReference type="ARBA" id="ARBA00023054"/>
    </source>
</evidence>
<dbReference type="AlphaFoldDB" id="A0ABD3DUP8"/>
<evidence type="ECO:0000256" key="3">
    <source>
        <dbReference type="SAM" id="MobiDB-lite"/>
    </source>
</evidence>
<evidence type="ECO:0000313" key="5">
    <source>
        <dbReference type="Proteomes" id="UP001632038"/>
    </source>
</evidence>
<accession>A0ABD3DUP8</accession>
<reference evidence="5" key="1">
    <citation type="journal article" date="2024" name="IScience">
        <title>Strigolactones Initiate the Formation of Haustorium-like Structures in Castilleja.</title>
        <authorList>
            <person name="Buerger M."/>
            <person name="Peterson D."/>
            <person name="Chory J."/>
        </authorList>
    </citation>
    <scope>NUCLEOTIDE SEQUENCE [LARGE SCALE GENOMIC DNA]</scope>
</reference>
<dbReference type="PANTHER" id="PTHR34224">
    <property type="entry name" value="INTERACTOR OF CONSTITUTIVE ACTIVE ROPS 2, CHLOROPLASTIC-RELATED"/>
    <property type="match status" value="1"/>
</dbReference>
<gene>
    <name evidence="4" type="ORF">CASFOL_009770</name>
</gene>
<sequence>MQTPITTRASSLELPQKSSSVVRKLKTPGFDSDSPNPIIRTPKEKNPKVVDRRSPRNIVTEDELKKAKDQLGSTESSKRRAELEAEEAKKHLDVMSAKLEQTQKQLDELSESDDARIQELRKISQDRDRAWQSELEALQKQQSFESAALASAMNEAQKLKGQLERVSQSAHKEIQSLRDELAETLELVEKLREEVNESRENETRAREEVTRAEMELEVLKTVNAVKSDDYLVSELEESKNRVKTLEELVGKMSAEVTKSPLSENDESELENEVGRLRAELDAAEKSYRDEYIQSTLEIRNAYELVERAKSEFSHREAELKAELEELKEKSSVKENELKKIELKKLESQIRSVMEENEMLKSEIEKKEIERSRANDEVLIKLESLADEAAKSSKKAERVAEELDATQVSNSEMEAELRRLKVQSDQWRKAAEAAATMLSSVNNGKHVERTGSMEHHKIGRKMGSEHSDDTDDDESPKKWNGNVLRKIGVMLKKGQK</sequence>
<feature type="compositionally biased region" description="Basic and acidic residues" evidence="3">
    <location>
        <begin position="389"/>
        <end position="400"/>
    </location>
</feature>
<comment type="similarity">
    <text evidence="1">Belongs to the ICR family.</text>
</comment>
<feature type="region of interest" description="Disordered" evidence="3">
    <location>
        <begin position="1"/>
        <end position="87"/>
    </location>
</feature>
<feature type="compositionally biased region" description="Basic and acidic residues" evidence="3">
    <location>
        <begin position="444"/>
        <end position="466"/>
    </location>
</feature>
<feature type="compositionally biased region" description="Basic and acidic residues" evidence="3">
    <location>
        <begin position="41"/>
        <end position="54"/>
    </location>
</feature>
<keyword evidence="5" id="KW-1185">Reference proteome</keyword>
<proteinExistence type="inferred from homology"/>
<dbReference type="PANTHER" id="PTHR34224:SF4">
    <property type="entry name" value="INTERACTOR OF CONSTITUTIVE ACTIVE ROPS 2, CHLOROPLASTIC"/>
    <property type="match status" value="1"/>
</dbReference>
<dbReference type="Proteomes" id="UP001632038">
    <property type="component" value="Unassembled WGS sequence"/>
</dbReference>